<evidence type="ECO:0000313" key="1">
    <source>
        <dbReference type="EMBL" id="KAA9003373.1"/>
    </source>
</evidence>
<comment type="caution">
    <text evidence="1">The sequence shown here is derived from an EMBL/GenBank/DDBJ whole genome shotgun (WGS) entry which is preliminary data.</text>
</comment>
<name>A0ABQ6T3V9_9GAMM</name>
<protein>
    <recommendedName>
        <fullName evidence="3">DUF3892 domain-containing protein</fullName>
    </recommendedName>
</protein>
<gene>
    <name evidence="1" type="ORF">FJU31_03435</name>
</gene>
<dbReference type="Proteomes" id="UP000326367">
    <property type="component" value="Unassembled WGS sequence"/>
</dbReference>
<evidence type="ECO:0008006" key="3">
    <source>
        <dbReference type="Google" id="ProtNLM"/>
    </source>
</evidence>
<dbReference type="EMBL" id="VYKI01000003">
    <property type="protein sequence ID" value="KAA9003373.1"/>
    <property type="molecule type" value="Genomic_DNA"/>
</dbReference>
<evidence type="ECO:0000313" key="2">
    <source>
        <dbReference type="Proteomes" id="UP000326367"/>
    </source>
</evidence>
<sequence length="111" mass="10994">MAALANPGTVATVAEIGAGATGVTGTGGAVAGKITGYTKHGLNQAISRDGGRGVSAKAILSAVREPVKVAEQAGGKTAYTGNNAKVVLNSEGKVITVIPRNNEGLRNPKVK</sequence>
<proteinExistence type="predicted"/>
<accession>A0ABQ6T3V9</accession>
<keyword evidence="2" id="KW-1185">Reference proteome</keyword>
<reference evidence="1 2" key="1">
    <citation type="journal article" date="2020" name="Antonie Van Leeuwenhoek">
        <title>Stenotrophomonas cyclobalanopsidis sp. nov., isolated from the leaf spot disease of Cyclobalanopsis patelliformis.</title>
        <authorList>
            <person name="Bian D.R."/>
            <person name="Xue H."/>
            <person name="Piao C.G."/>
            <person name="Li Y."/>
        </authorList>
    </citation>
    <scope>NUCLEOTIDE SEQUENCE [LARGE SCALE GENOMIC DNA]</scope>
    <source>
        <strain evidence="1 2">TPQG1-4</strain>
    </source>
</reference>
<organism evidence="1 2">
    <name type="scientific">Stenotrophomonas cyclobalanopsidis</name>
    <dbReference type="NCBI Taxonomy" id="2771362"/>
    <lineage>
        <taxon>Bacteria</taxon>
        <taxon>Pseudomonadati</taxon>
        <taxon>Pseudomonadota</taxon>
        <taxon>Gammaproteobacteria</taxon>
        <taxon>Lysobacterales</taxon>
        <taxon>Lysobacteraceae</taxon>
        <taxon>Stenotrophomonas</taxon>
    </lineage>
</organism>